<dbReference type="Proteomes" id="UP000188929">
    <property type="component" value="Unassembled WGS sequence"/>
</dbReference>
<comment type="caution">
    <text evidence="2">The sequence shown here is derived from an EMBL/GenBank/DDBJ whole genome shotgun (WGS) entry which is preliminary data.</text>
</comment>
<sequence length="213" mass="22344">MTGLPDGGAVPHHAELVAAARALTAAADYGSLALWGGRVAHGLRFTSRRLDGTPIPGAPVKQTVTETDTGSVDRREDPSPAEHATGVEQIADLYAGWPTGAAHRLLMLAPGAIGQLLEADDQACRFQFCGLGGPVTEQARWVSVAFGGWVAAVPAADAAPLTSHFAERHPTGDLFDLGGQWAMLEIDVVEAFVRTGYGRVRLDTDDARSLLAP</sequence>
<accession>A0A1V2I145</accession>
<feature type="compositionally biased region" description="Basic and acidic residues" evidence="1">
    <location>
        <begin position="71"/>
        <end position="80"/>
    </location>
</feature>
<dbReference type="EMBL" id="MOMC01000091">
    <property type="protein sequence ID" value="ONH23154.1"/>
    <property type="molecule type" value="Genomic_DNA"/>
</dbReference>
<evidence type="ECO:0000313" key="3">
    <source>
        <dbReference type="Proteomes" id="UP000188929"/>
    </source>
</evidence>
<keyword evidence="3" id="KW-1185">Reference proteome</keyword>
<feature type="region of interest" description="Disordered" evidence="1">
    <location>
        <begin position="51"/>
        <end position="82"/>
    </location>
</feature>
<dbReference type="AlphaFoldDB" id="A0A1V2I145"/>
<dbReference type="STRING" id="1834516.BL253_33690"/>
<proteinExistence type="predicted"/>
<protein>
    <submittedName>
        <fullName evidence="2">Uncharacterized protein</fullName>
    </submittedName>
</protein>
<reference evidence="3" key="1">
    <citation type="submission" date="2016-10" db="EMBL/GenBank/DDBJ databases">
        <title>Frankia sp. NRRL B-16386 Genome sequencing.</title>
        <authorList>
            <person name="Ghodhbane-Gtari F."/>
            <person name="Swanson E."/>
            <person name="Gueddou A."/>
            <person name="Hezbri K."/>
            <person name="Ktari K."/>
            <person name="Nouioui I."/>
            <person name="Morris K."/>
            <person name="Simpson S."/>
            <person name="Abebe-Akele F."/>
            <person name="Thomas K."/>
            <person name="Gtari M."/>
            <person name="Tisa L.S."/>
        </authorList>
    </citation>
    <scope>NUCLEOTIDE SEQUENCE [LARGE SCALE GENOMIC DNA]</scope>
    <source>
        <strain evidence="3">NRRL B-16386</strain>
    </source>
</reference>
<organism evidence="2 3">
    <name type="scientific">Pseudofrankia asymbiotica</name>
    <dbReference type="NCBI Taxonomy" id="1834516"/>
    <lineage>
        <taxon>Bacteria</taxon>
        <taxon>Bacillati</taxon>
        <taxon>Actinomycetota</taxon>
        <taxon>Actinomycetes</taxon>
        <taxon>Frankiales</taxon>
        <taxon>Frankiaceae</taxon>
        <taxon>Pseudofrankia</taxon>
    </lineage>
</organism>
<evidence type="ECO:0000313" key="2">
    <source>
        <dbReference type="EMBL" id="ONH23154.1"/>
    </source>
</evidence>
<gene>
    <name evidence="2" type="ORF">BL253_33690</name>
</gene>
<name>A0A1V2I145_9ACTN</name>
<evidence type="ECO:0000256" key="1">
    <source>
        <dbReference type="SAM" id="MobiDB-lite"/>
    </source>
</evidence>
<dbReference type="RefSeq" id="WP_076821821.1">
    <property type="nucleotide sequence ID" value="NZ_MOMC01000091.1"/>
</dbReference>